<dbReference type="PANTHER" id="PTHR21024:SF0">
    <property type="entry name" value="ELECTRON TRANSFER FLAVOPROTEIN REGULATORY FACTOR 1"/>
    <property type="match status" value="1"/>
</dbReference>
<protein>
    <recommendedName>
        <fullName evidence="2">Complex 1 LYR protein domain-containing protein</fullName>
    </recommendedName>
</protein>
<evidence type="ECO:0000313" key="4">
    <source>
        <dbReference type="Proteomes" id="UP001258017"/>
    </source>
</evidence>
<comment type="caution">
    <text evidence="3">The sequence shown here is derived from an EMBL/GenBank/DDBJ whole genome shotgun (WGS) entry which is preliminary data.</text>
</comment>
<dbReference type="GO" id="GO:0022904">
    <property type="term" value="P:respiratory electron transport chain"/>
    <property type="evidence" value="ECO:0007669"/>
    <property type="project" value="TreeGrafter"/>
</dbReference>
<dbReference type="InterPro" id="IPR052000">
    <property type="entry name" value="ETFRF1"/>
</dbReference>
<dbReference type="GO" id="GO:0005739">
    <property type="term" value="C:mitochondrion"/>
    <property type="evidence" value="ECO:0007669"/>
    <property type="project" value="TreeGrafter"/>
</dbReference>
<dbReference type="PANTHER" id="PTHR21024">
    <property type="entry name" value="GROWTH HORMONE-INDUCIBLE SOLUBLE PROTEIN-RELATED"/>
    <property type="match status" value="1"/>
</dbReference>
<dbReference type="AlphaFoldDB" id="A0AAD9RW02"/>
<name>A0AAD9RW02_9HYME</name>
<evidence type="ECO:0000259" key="2">
    <source>
        <dbReference type="Pfam" id="PF05347"/>
    </source>
</evidence>
<dbReference type="EMBL" id="JAIFRP010000008">
    <property type="protein sequence ID" value="KAK2586974.1"/>
    <property type="molecule type" value="Genomic_DNA"/>
</dbReference>
<dbReference type="GO" id="GO:0090324">
    <property type="term" value="P:negative regulation of oxidative phosphorylation"/>
    <property type="evidence" value="ECO:0007669"/>
    <property type="project" value="InterPro"/>
</dbReference>
<proteinExistence type="inferred from homology"/>
<accession>A0AAD9RW02</accession>
<evidence type="ECO:0000313" key="3">
    <source>
        <dbReference type="EMBL" id="KAK2586974.1"/>
    </source>
</evidence>
<dbReference type="InterPro" id="IPR008011">
    <property type="entry name" value="Complex1_LYR_dom"/>
</dbReference>
<evidence type="ECO:0000256" key="1">
    <source>
        <dbReference type="ARBA" id="ARBA00009508"/>
    </source>
</evidence>
<feature type="domain" description="Complex 1 LYR protein" evidence="2">
    <location>
        <begin position="6"/>
        <end position="57"/>
    </location>
</feature>
<dbReference type="InterPro" id="IPR045296">
    <property type="entry name" value="Complex1_LYR_ETFRF1_LYRM5"/>
</dbReference>
<sequence length="80" mass="10065">MSQRSKVIQLYKTLLYMGRDYPKGYEYFRTRLRKVFNKNKEESNPKKIEEMLEHGHYVVKELETLYMLRKYRTLKQRYYD</sequence>
<reference evidence="3" key="1">
    <citation type="submission" date="2021-08" db="EMBL/GenBank/DDBJ databases">
        <authorList>
            <person name="Misof B."/>
            <person name="Oliver O."/>
            <person name="Podsiadlowski L."/>
            <person name="Donath A."/>
            <person name="Peters R."/>
            <person name="Mayer C."/>
            <person name="Rust J."/>
            <person name="Gunkel S."/>
            <person name="Lesny P."/>
            <person name="Martin S."/>
            <person name="Oeyen J.P."/>
            <person name="Petersen M."/>
            <person name="Panagiotis P."/>
            <person name="Wilbrandt J."/>
            <person name="Tanja T."/>
        </authorList>
    </citation>
    <scope>NUCLEOTIDE SEQUENCE</scope>
    <source>
        <strain evidence="3">GBR_01_08_01A</strain>
        <tissue evidence="3">Thorax + abdomen</tissue>
    </source>
</reference>
<dbReference type="Pfam" id="PF05347">
    <property type="entry name" value="Complex1_LYR"/>
    <property type="match status" value="1"/>
</dbReference>
<keyword evidence="4" id="KW-1185">Reference proteome</keyword>
<gene>
    <name evidence="3" type="ORF">KPH14_010948</name>
</gene>
<organism evidence="3 4">
    <name type="scientific">Odynerus spinipes</name>
    <dbReference type="NCBI Taxonomy" id="1348599"/>
    <lineage>
        <taxon>Eukaryota</taxon>
        <taxon>Metazoa</taxon>
        <taxon>Ecdysozoa</taxon>
        <taxon>Arthropoda</taxon>
        <taxon>Hexapoda</taxon>
        <taxon>Insecta</taxon>
        <taxon>Pterygota</taxon>
        <taxon>Neoptera</taxon>
        <taxon>Endopterygota</taxon>
        <taxon>Hymenoptera</taxon>
        <taxon>Apocrita</taxon>
        <taxon>Aculeata</taxon>
        <taxon>Vespoidea</taxon>
        <taxon>Vespidae</taxon>
        <taxon>Eumeninae</taxon>
        <taxon>Odynerus</taxon>
    </lineage>
</organism>
<dbReference type="Proteomes" id="UP001258017">
    <property type="component" value="Unassembled WGS sequence"/>
</dbReference>
<dbReference type="CDD" id="cd20265">
    <property type="entry name" value="Complex1_LYR_ETFRF1_LYRM5"/>
    <property type="match status" value="1"/>
</dbReference>
<comment type="similarity">
    <text evidence="1">Belongs to the complex I LYR family.</text>
</comment>
<reference evidence="3" key="2">
    <citation type="journal article" date="2023" name="Commun. Biol.">
        <title>Intrasexual cuticular hydrocarbon dimorphism in a wasp sheds light on hydrocarbon biosynthesis genes in Hymenoptera.</title>
        <authorList>
            <person name="Moris V.C."/>
            <person name="Podsiadlowski L."/>
            <person name="Martin S."/>
            <person name="Oeyen J.P."/>
            <person name="Donath A."/>
            <person name="Petersen M."/>
            <person name="Wilbrandt J."/>
            <person name="Misof B."/>
            <person name="Liedtke D."/>
            <person name="Thamm M."/>
            <person name="Scheiner R."/>
            <person name="Schmitt T."/>
            <person name="Niehuis O."/>
        </authorList>
    </citation>
    <scope>NUCLEOTIDE SEQUENCE</scope>
    <source>
        <strain evidence="3">GBR_01_08_01A</strain>
    </source>
</reference>